<dbReference type="RefSeq" id="WP_073098892.1">
    <property type="nucleotide sequence ID" value="NZ_JBALUR010000002.1"/>
</dbReference>
<feature type="chain" id="PRO_5020431340" evidence="1">
    <location>
        <begin position="20"/>
        <end position="266"/>
    </location>
</feature>
<protein>
    <submittedName>
        <fullName evidence="2">Carboxypeptidase-like protein</fullName>
    </submittedName>
</protein>
<dbReference type="Proteomes" id="UP000290608">
    <property type="component" value="Unassembled WGS sequence"/>
</dbReference>
<evidence type="ECO:0000256" key="1">
    <source>
        <dbReference type="SAM" id="SignalP"/>
    </source>
</evidence>
<dbReference type="EMBL" id="QOVL01000007">
    <property type="protein sequence ID" value="RXG30818.1"/>
    <property type="molecule type" value="Genomic_DNA"/>
</dbReference>
<proteinExistence type="predicted"/>
<dbReference type="InterPro" id="IPR008969">
    <property type="entry name" value="CarboxyPept-like_regulatory"/>
</dbReference>
<accession>A0A4Q0PM97</accession>
<name>A0A4Q0PM97_9FLAO</name>
<keyword evidence="2" id="KW-0645">Protease</keyword>
<dbReference type="Pfam" id="PF13715">
    <property type="entry name" value="CarbopepD_reg_2"/>
    <property type="match status" value="1"/>
</dbReference>
<dbReference type="GO" id="GO:0004180">
    <property type="term" value="F:carboxypeptidase activity"/>
    <property type="evidence" value="ECO:0007669"/>
    <property type="project" value="UniProtKB-KW"/>
</dbReference>
<dbReference type="AlphaFoldDB" id="A0A4Q0PM97"/>
<dbReference type="SUPFAM" id="SSF49464">
    <property type="entry name" value="Carboxypeptidase regulatory domain-like"/>
    <property type="match status" value="1"/>
</dbReference>
<organism evidence="2 3">
    <name type="scientific">Leeuwenhoekiella marinoflava</name>
    <dbReference type="NCBI Taxonomy" id="988"/>
    <lineage>
        <taxon>Bacteria</taxon>
        <taxon>Pseudomonadati</taxon>
        <taxon>Bacteroidota</taxon>
        <taxon>Flavobacteriia</taxon>
        <taxon>Flavobacteriales</taxon>
        <taxon>Flavobacteriaceae</taxon>
        <taxon>Leeuwenhoekiella</taxon>
    </lineage>
</organism>
<gene>
    <name evidence="2" type="ORF">DSL99_1861</name>
</gene>
<evidence type="ECO:0000313" key="3">
    <source>
        <dbReference type="Proteomes" id="UP000290608"/>
    </source>
</evidence>
<feature type="signal peptide" evidence="1">
    <location>
        <begin position="1"/>
        <end position="19"/>
    </location>
</feature>
<keyword evidence="2" id="KW-0121">Carboxypeptidase</keyword>
<keyword evidence="2" id="KW-0378">Hydrolase</keyword>
<evidence type="ECO:0000313" key="2">
    <source>
        <dbReference type="EMBL" id="RXG30818.1"/>
    </source>
</evidence>
<reference evidence="2 3" key="1">
    <citation type="submission" date="2018-07" db="EMBL/GenBank/DDBJ databases">
        <title>Leeuwenhoekiella genomics.</title>
        <authorList>
            <person name="Tahon G."/>
            <person name="Willems A."/>
        </authorList>
    </citation>
    <scope>NUCLEOTIDE SEQUENCE [LARGE SCALE GENOMIC DNA]</scope>
    <source>
        <strain evidence="2 3">LMG 1345</strain>
    </source>
</reference>
<comment type="caution">
    <text evidence="2">The sequence shown here is derived from an EMBL/GenBank/DDBJ whole genome shotgun (WGS) entry which is preliminary data.</text>
</comment>
<keyword evidence="1" id="KW-0732">Signal</keyword>
<sequence>MKTILFVLLLLTAPIYTFAQETSTSAVQEQEEETYIEGTVLNASTDKPLDGVNIINLNTVKGTITKEDGSFRLKAASTDTLYFSFLGFKSLQVRVTNDWKRFGDVKVKMTETGIALEEVVVKDVELTGYLEIDARNVPVYKNVRYSISGLETGYEAGDSQPGAINKVLSAIFNPADFLNKVFSNKGSQMRKLRQMKEDENIRDLLITKFDRETLSALLQIPREDIEAILGRCDYSESFVKTANDLQILDALSSCYEEYRVLNRDRG</sequence>
<dbReference type="STRING" id="1122159.SAMN02745246_01796"/>